<dbReference type="GO" id="GO:0045490">
    <property type="term" value="P:pectin catabolic process"/>
    <property type="evidence" value="ECO:0007669"/>
    <property type="project" value="UniProtKB-UniRule"/>
</dbReference>
<feature type="domain" description="Pectinesterase catalytic" evidence="12">
    <location>
        <begin position="19"/>
        <end position="273"/>
    </location>
</feature>
<evidence type="ECO:0000256" key="3">
    <source>
        <dbReference type="ARBA" id="ARBA00008891"/>
    </source>
</evidence>
<keyword evidence="14" id="KW-1185">Reference proteome</keyword>
<dbReference type="GO" id="GO:0030599">
    <property type="term" value="F:pectinesterase activity"/>
    <property type="evidence" value="ECO:0007669"/>
    <property type="project" value="UniProtKB-UniRule"/>
</dbReference>
<dbReference type="eggNOG" id="ENOG502QSQ4">
    <property type="taxonomic scope" value="Eukaryota"/>
</dbReference>
<dbReference type="EC" id="3.1.1.11" evidence="4 11"/>
<dbReference type="PANTHER" id="PTHR31321">
    <property type="entry name" value="ACYL-COA THIOESTER HYDROLASE YBHC-RELATED"/>
    <property type="match status" value="1"/>
</dbReference>
<dbReference type="FunFam" id="2.160.20.10:FF:000014">
    <property type="entry name" value="Pectinesterase"/>
    <property type="match status" value="1"/>
</dbReference>
<evidence type="ECO:0000256" key="4">
    <source>
        <dbReference type="ARBA" id="ARBA00013229"/>
    </source>
</evidence>
<evidence type="ECO:0000313" key="14">
    <source>
        <dbReference type="Proteomes" id="UP000001067"/>
    </source>
</evidence>
<dbReference type="AlphaFoldDB" id="E3RXX7"/>
<dbReference type="UniPathway" id="UPA00545">
    <property type="reaction ID" value="UER00823"/>
</dbReference>
<dbReference type="Proteomes" id="UP000001067">
    <property type="component" value="Unassembled WGS sequence"/>
</dbReference>
<dbReference type="SUPFAM" id="SSF51126">
    <property type="entry name" value="Pectin lyase-like"/>
    <property type="match status" value="1"/>
</dbReference>
<comment type="catalytic activity">
    <reaction evidence="9 11">
        <text>[(1-&gt;4)-alpha-D-galacturonosyl methyl ester](n) + n H2O = [(1-&gt;4)-alpha-D-galacturonosyl](n) + n methanol + n H(+)</text>
        <dbReference type="Rhea" id="RHEA:22380"/>
        <dbReference type="Rhea" id="RHEA-COMP:14570"/>
        <dbReference type="Rhea" id="RHEA-COMP:14573"/>
        <dbReference type="ChEBI" id="CHEBI:15377"/>
        <dbReference type="ChEBI" id="CHEBI:15378"/>
        <dbReference type="ChEBI" id="CHEBI:17790"/>
        <dbReference type="ChEBI" id="CHEBI:140522"/>
        <dbReference type="ChEBI" id="CHEBI:140523"/>
        <dbReference type="EC" id="3.1.1.11"/>
    </reaction>
</comment>
<dbReference type="PANTHER" id="PTHR31321:SF127">
    <property type="entry name" value="PECTINESTERASE"/>
    <property type="match status" value="1"/>
</dbReference>
<dbReference type="GO" id="GO:0005576">
    <property type="term" value="C:extracellular region"/>
    <property type="evidence" value="ECO:0007669"/>
    <property type="project" value="UniProtKB-SubCell"/>
</dbReference>
<reference evidence="13 14" key="1">
    <citation type="journal article" date="2010" name="Genome Biol.">
        <title>A first genome assembly of the barley fungal pathogen Pyrenophora teres f. teres.</title>
        <authorList>
            <person name="Ellwood S.R."/>
            <person name="Liu Z."/>
            <person name="Syme R.A."/>
            <person name="Lai Z."/>
            <person name="Hane J.K."/>
            <person name="Keiper F."/>
            <person name="Moffat C.S."/>
            <person name="Oliver R.P."/>
            <person name="Friesen T.L."/>
        </authorList>
    </citation>
    <scope>NUCLEOTIDE SEQUENCE [LARGE SCALE GENOMIC DNA]</scope>
    <source>
        <strain evidence="13 14">0-1</strain>
    </source>
</reference>
<dbReference type="GO" id="GO:0042545">
    <property type="term" value="P:cell wall modification"/>
    <property type="evidence" value="ECO:0007669"/>
    <property type="project" value="UniProtKB-UniRule"/>
</dbReference>
<sequence>MTSFVLNDRPPRHSAIALAAVDALSTTGTAAQCIFIAAGTYKEQVSIQQLASQLTIYGETTDISSYGSNTVNITQGKSQDDSPNNDATATLRALTTNLNVYNINLINTRGKGRQALALSASSDKQAYYGCQFRGFQDTVLAQSGRQLFAQSYIEGATDFIFGQHATAWFEQVSIGVLPASLGYITANGRALASDPSFYVINNSTIAAAPGTSVPAGAYYLGRPWGNFARVVFQRTNMTNVINSLGWASWHKDDPRTDSVTFGEFANTGAGSTGTRASFSQKISAAIPITNILGSDYKNWVDQTYL</sequence>
<evidence type="ECO:0000313" key="13">
    <source>
        <dbReference type="EMBL" id="EFQ89435.1"/>
    </source>
</evidence>
<comment type="subcellular location">
    <subcellularLocation>
        <location evidence="1 11">Secreted</location>
    </subcellularLocation>
</comment>
<keyword evidence="11" id="KW-0961">Cell wall biogenesis/degradation</keyword>
<dbReference type="PROSITE" id="PS00503">
    <property type="entry name" value="PECTINESTERASE_2"/>
    <property type="match status" value="1"/>
</dbReference>
<keyword evidence="6" id="KW-0732">Signal</keyword>
<dbReference type="Pfam" id="PF01095">
    <property type="entry name" value="Pectinesterase"/>
    <property type="match status" value="1"/>
</dbReference>
<comment type="function">
    <text evidence="11">Involved in maceration and soft-rotting of plant tissue.</text>
</comment>
<dbReference type="InterPro" id="IPR011050">
    <property type="entry name" value="Pectin_lyase_fold/virulence"/>
</dbReference>
<evidence type="ECO:0000256" key="2">
    <source>
        <dbReference type="ARBA" id="ARBA00005184"/>
    </source>
</evidence>
<evidence type="ECO:0000256" key="11">
    <source>
        <dbReference type="RuleBase" id="RU000589"/>
    </source>
</evidence>
<keyword evidence="8 11" id="KW-0063">Aspartyl esterase</keyword>
<keyword evidence="7 11" id="KW-0378">Hydrolase</keyword>
<comment type="similarity">
    <text evidence="3">Belongs to the pectinesterase family.</text>
</comment>
<dbReference type="STRING" id="861557.E3RXX7"/>
<organism evidence="14">
    <name type="scientific">Pyrenophora teres f. teres (strain 0-1)</name>
    <name type="common">Barley net blotch fungus</name>
    <name type="synonym">Drechslera teres f. teres</name>
    <dbReference type="NCBI Taxonomy" id="861557"/>
    <lineage>
        <taxon>Eukaryota</taxon>
        <taxon>Fungi</taxon>
        <taxon>Dikarya</taxon>
        <taxon>Ascomycota</taxon>
        <taxon>Pezizomycotina</taxon>
        <taxon>Dothideomycetes</taxon>
        <taxon>Pleosporomycetidae</taxon>
        <taxon>Pleosporales</taxon>
        <taxon>Pleosporineae</taxon>
        <taxon>Pleosporaceae</taxon>
        <taxon>Pyrenophora</taxon>
    </lineage>
</organism>
<proteinExistence type="inferred from homology"/>
<keyword evidence="5 11" id="KW-0964">Secreted</keyword>
<comment type="pathway">
    <text evidence="2 11">Glycan metabolism; pectin degradation; 2-dehydro-3-deoxy-D-gluconate from pectin: step 1/5.</text>
</comment>
<evidence type="ECO:0000256" key="1">
    <source>
        <dbReference type="ARBA" id="ARBA00004613"/>
    </source>
</evidence>
<name>E3RXX7_PYRTT</name>
<dbReference type="KEGG" id="pte:PTT_14308"/>
<dbReference type="HOGENOM" id="CLU_012243_1_0_1"/>
<evidence type="ECO:0000256" key="7">
    <source>
        <dbReference type="ARBA" id="ARBA00022801"/>
    </source>
</evidence>
<evidence type="ECO:0000256" key="5">
    <source>
        <dbReference type="ARBA" id="ARBA00022525"/>
    </source>
</evidence>
<evidence type="ECO:0000259" key="12">
    <source>
        <dbReference type="Pfam" id="PF01095"/>
    </source>
</evidence>
<dbReference type="EMBL" id="GL535743">
    <property type="protein sequence ID" value="EFQ89435.1"/>
    <property type="molecule type" value="Genomic_DNA"/>
</dbReference>
<dbReference type="InterPro" id="IPR033131">
    <property type="entry name" value="Pectinesterase_Asp_AS"/>
</dbReference>
<dbReference type="InterPro" id="IPR012334">
    <property type="entry name" value="Pectin_lyas_fold"/>
</dbReference>
<accession>E3RXX7</accession>
<protein>
    <recommendedName>
        <fullName evidence="4 11">Pectinesterase</fullName>
        <ecNumber evidence="4 11">3.1.1.11</ecNumber>
    </recommendedName>
</protein>
<feature type="active site" evidence="10">
    <location>
        <position position="158"/>
    </location>
</feature>
<evidence type="ECO:0000256" key="9">
    <source>
        <dbReference type="ARBA" id="ARBA00047928"/>
    </source>
</evidence>
<dbReference type="Gene3D" id="2.160.20.10">
    <property type="entry name" value="Single-stranded right-handed beta-helix, Pectin lyase-like"/>
    <property type="match status" value="1"/>
</dbReference>
<dbReference type="OrthoDB" id="2019149at2759"/>
<evidence type="ECO:0000256" key="10">
    <source>
        <dbReference type="PROSITE-ProRule" id="PRU10040"/>
    </source>
</evidence>
<evidence type="ECO:0000256" key="6">
    <source>
        <dbReference type="ARBA" id="ARBA00022729"/>
    </source>
</evidence>
<evidence type="ECO:0000256" key="8">
    <source>
        <dbReference type="ARBA" id="ARBA00023085"/>
    </source>
</evidence>
<gene>
    <name evidence="13" type="ORF">PTT_14308</name>
</gene>
<dbReference type="InterPro" id="IPR000070">
    <property type="entry name" value="Pectinesterase_cat"/>
</dbReference>